<comment type="caution">
    <text evidence="12">Lacks conserved residue(s) required for the propagation of feature annotation.</text>
</comment>
<evidence type="ECO:0000256" key="10">
    <source>
        <dbReference type="ARBA" id="ARBA00022884"/>
    </source>
</evidence>
<dbReference type="GO" id="GO:0019843">
    <property type="term" value="F:rRNA binding"/>
    <property type="evidence" value="ECO:0007669"/>
    <property type="project" value="UniProtKB-UniRule"/>
</dbReference>
<dbReference type="EMBL" id="CP023510">
    <property type="protein sequence ID" value="ATF63860.1"/>
    <property type="molecule type" value="Genomic_DNA"/>
</dbReference>
<reference evidence="14" key="1">
    <citation type="submission" date="2017-09" db="EMBL/GenBank/DDBJ databases">
        <title>FDA dAtabase for Regulatory Grade micrObial Sequences (FDA-ARGOS): Supporting development and validation of Infectious Disease Dx tests.</title>
        <authorList>
            <person name="Minogue T."/>
            <person name="Wolcott M."/>
            <person name="Wasieloski L."/>
            <person name="Aguilar W."/>
            <person name="Moore D."/>
            <person name="Tallon L."/>
            <person name="Sadzewicz L."/>
            <person name="Ott S."/>
            <person name="Zhao X."/>
            <person name="Nagaraj S."/>
            <person name="Vavikolanu K."/>
            <person name="Aluvathingal J."/>
            <person name="Nadendla S."/>
            <person name="Sichtig H."/>
        </authorList>
    </citation>
    <scope>NUCLEOTIDE SEQUENCE [LARGE SCALE GENOMIC DNA]</scope>
    <source>
        <strain evidence="14">FDAARGOS_369</strain>
    </source>
</reference>
<sequence>MAEFIYQMIKARKTVGDKVILNDVTMSFFPGAKIGMVGPNGAGKSTILKIMAGLDQPSNGEARLTAGYTVGILMQEPPLNEEKTVLGNVEEGVGEIKSKLDRFNEISALMAEPDADFDALMEEMGQLQEAIDAANAWDLDSQLEQAMEALRCPPADMPVTHLSGGERRRVALCKLLLQKPDLLLLDEPTNHLDAESVLWLEQHLQSYEGAVIAITHDRYFLDHVAEWIAEVDRGNLYPYEGNYSTYLEKKRARLEVQGKKDAKLAKRLSEELDWVRSNAKGRQAKSKARLARYEEMAAEAEKTRKLDFEEIQIPPGPRLGNVVIEAENLQKGFDGRSLINGLSFSLPRNGIVGVIGPNGVGKSTLFKTIVGLEPLDGGELKVGETVKISYVDQNRANIDPEKSLWEVVSDGLDYIQVGNVEMPSRAYVSAFGFKGPDQQKKAGVLSGGERNRLNLALTLKQGGNLLLLDEPTNDLDVETLASLENALLEFPGCAVVVSHDRWFLDRVATHILAWEGTDENPDQWYWFEGNFESYEKNKIERLGPEAAKPHRVVHRKLTR</sequence>
<dbReference type="GO" id="GO:0043022">
    <property type="term" value="F:ribosome binding"/>
    <property type="evidence" value="ECO:0007669"/>
    <property type="project" value="UniProtKB-UniRule"/>
</dbReference>
<dbReference type="PROSITE" id="PS00211">
    <property type="entry name" value="ABC_TRANSPORTER_1"/>
    <property type="match status" value="2"/>
</dbReference>
<comment type="similarity">
    <text evidence="1 12">Belongs to the ABC transporter superfamily. ABCF family. Translational throttle EttA subfamily.</text>
</comment>
<evidence type="ECO:0000256" key="6">
    <source>
        <dbReference type="ARBA" id="ARBA00022741"/>
    </source>
</evidence>
<gene>
    <name evidence="12" type="primary">ettA</name>
    <name evidence="13" type="ORF">CO690_09320</name>
</gene>
<keyword evidence="8 12" id="KW-0067">ATP-binding</keyword>
<protein>
    <recommendedName>
        <fullName evidence="12">Energy-dependent translational throttle protein EttA</fullName>
        <ecNumber evidence="12">3.6.1.-</ecNumber>
    </recommendedName>
    <alternativeName>
        <fullName evidence="12">Translational regulatory factor EttA</fullName>
    </alternativeName>
</protein>
<dbReference type="EC" id="3.6.1.-" evidence="12"/>
<comment type="domain">
    <text evidence="12">The P-site tRNA interaction motif (PtIM domain) probably interacts with the P-site tRNA(fMet) as well as the 23S rRNA.</text>
</comment>
<evidence type="ECO:0000256" key="12">
    <source>
        <dbReference type="HAMAP-Rule" id="MF_00847"/>
    </source>
</evidence>
<keyword evidence="6 12" id="KW-0547">Nucleotide-binding</keyword>
<dbReference type="InterPro" id="IPR032781">
    <property type="entry name" value="ABC_tran_Xtn"/>
</dbReference>
<evidence type="ECO:0000256" key="2">
    <source>
        <dbReference type="ARBA" id="ARBA00022490"/>
    </source>
</evidence>
<dbReference type="InterPro" id="IPR003593">
    <property type="entry name" value="AAA+_ATPase"/>
</dbReference>
<comment type="domain">
    <text evidence="12">The arm domain is inserted in the first ABC transporter domain. Probably contacts ribosomal protein L1.</text>
</comment>
<dbReference type="GO" id="GO:0045900">
    <property type="term" value="P:negative regulation of translational elongation"/>
    <property type="evidence" value="ECO:0007669"/>
    <property type="project" value="UniProtKB-UniRule"/>
</dbReference>
<dbReference type="Pfam" id="PF12848">
    <property type="entry name" value="ABC_tran_Xtn"/>
    <property type="match status" value="1"/>
</dbReference>
<proteinExistence type="inferred from homology"/>
<dbReference type="GO" id="GO:0000049">
    <property type="term" value="F:tRNA binding"/>
    <property type="evidence" value="ECO:0007669"/>
    <property type="project" value="UniProtKB-UniRule"/>
</dbReference>
<comment type="function">
    <text evidence="12">A translation factor that gates the progression of the 70S ribosomal initiation complex (IC, containing tRNA(fMet) in the P-site) into the translation elongation cycle by using a mechanism sensitive to the ATP/ADP ratio. Binds to the 70S ribosome E-site where it modulates the state of the translating ribosome during subunit translocation. ATP hydrolysis probably frees it from the ribosome, which can enter the elongation phase.</text>
</comment>
<evidence type="ECO:0000256" key="5">
    <source>
        <dbReference type="ARBA" id="ARBA00022737"/>
    </source>
</evidence>
<dbReference type="RefSeq" id="WP_070599850.1">
    <property type="nucleotide sequence ID" value="NZ_CALGWT010000011.1"/>
</dbReference>
<evidence type="ECO:0000313" key="13">
    <source>
        <dbReference type="EMBL" id="ATF63860.1"/>
    </source>
</evidence>
<dbReference type="GO" id="GO:0006412">
    <property type="term" value="P:translation"/>
    <property type="evidence" value="ECO:0007669"/>
    <property type="project" value="UniProtKB-KW"/>
</dbReference>
<dbReference type="InterPro" id="IPR022374">
    <property type="entry name" value="EttA"/>
</dbReference>
<dbReference type="NCBIfam" id="TIGR03719">
    <property type="entry name" value="ABC_ABC_ChvD"/>
    <property type="match status" value="1"/>
</dbReference>
<keyword evidence="4 12" id="KW-0699">rRNA-binding</keyword>
<dbReference type="PANTHER" id="PTHR43858">
    <property type="entry name" value="ENERGY-DEPENDENT TRANSLATIONAL THROTTLE PROTEIN ETTA"/>
    <property type="match status" value="1"/>
</dbReference>
<keyword evidence="9 12" id="KW-0810">Translation regulation</keyword>
<dbReference type="InterPro" id="IPR017871">
    <property type="entry name" value="ABC_transporter-like_CS"/>
</dbReference>
<dbReference type="CDD" id="cd03221">
    <property type="entry name" value="ABCF_EF-3"/>
    <property type="match status" value="2"/>
</dbReference>
<dbReference type="GO" id="GO:0005737">
    <property type="term" value="C:cytoplasm"/>
    <property type="evidence" value="ECO:0007669"/>
    <property type="project" value="UniProtKB-SubCell"/>
</dbReference>
<keyword evidence="7 12" id="KW-0378">Hydrolase</keyword>
<keyword evidence="5 12" id="KW-0677">Repeat</keyword>
<feature type="binding site" evidence="12">
    <location>
        <begin position="356"/>
        <end position="363"/>
    </location>
    <ligand>
        <name>ATP</name>
        <dbReference type="ChEBI" id="CHEBI:30616"/>
        <label>2</label>
    </ligand>
</feature>
<dbReference type="SMART" id="SM00382">
    <property type="entry name" value="AAA"/>
    <property type="match status" value="2"/>
</dbReference>
<evidence type="ECO:0000256" key="9">
    <source>
        <dbReference type="ARBA" id="ARBA00022845"/>
    </source>
</evidence>
<dbReference type="AlphaFoldDB" id="A0A291DHJ7"/>
<keyword evidence="11 12" id="KW-0648">Protein biosynthesis</keyword>
<evidence type="ECO:0000256" key="3">
    <source>
        <dbReference type="ARBA" id="ARBA00022555"/>
    </source>
</evidence>
<dbReference type="InterPro" id="IPR003439">
    <property type="entry name" value="ABC_transporter-like_ATP-bd"/>
</dbReference>
<keyword evidence="3 12" id="KW-0820">tRNA-binding</keyword>
<dbReference type="SUPFAM" id="SSF52540">
    <property type="entry name" value="P-loop containing nucleoside triphosphate hydrolases"/>
    <property type="match status" value="2"/>
</dbReference>
<accession>A0A291DHJ7</accession>
<evidence type="ECO:0000256" key="4">
    <source>
        <dbReference type="ARBA" id="ARBA00022730"/>
    </source>
</evidence>
<keyword evidence="2 12" id="KW-0963">Cytoplasm</keyword>
<feature type="binding site" evidence="12">
    <location>
        <begin position="38"/>
        <end position="45"/>
    </location>
    <ligand>
        <name>ATP</name>
        <dbReference type="ChEBI" id="CHEBI:30616"/>
        <label>1</label>
    </ligand>
</feature>
<dbReference type="FunFam" id="3.40.50.300:FF:000011">
    <property type="entry name" value="Putative ABC transporter ATP-binding component"/>
    <property type="match status" value="1"/>
</dbReference>
<name>A0A291DHJ7_9MICC</name>
<dbReference type="PANTHER" id="PTHR43858:SF1">
    <property type="entry name" value="ABC TRANSPORTER-RELATED PROTEIN"/>
    <property type="match status" value="1"/>
</dbReference>
<dbReference type="GO" id="GO:0005524">
    <property type="term" value="F:ATP binding"/>
    <property type="evidence" value="ECO:0007669"/>
    <property type="project" value="UniProtKB-UniRule"/>
</dbReference>
<dbReference type="Proteomes" id="UP000218628">
    <property type="component" value="Chromosome"/>
</dbReference>
<dbReference type="InterPro" id="IPR027417">
    <property type="entry name" value="P-loop_NTPase"/>
</dbReference>
<keyword evidence="10 12" id="KW-0694">RNA-binding</keyword>
<evidence type="ECO:0000313" key="14">
    <source>
        <dbReference type="Proteomes" id="UP000218628"/>
    </source>
</evidence>
<evidence type="ECO:0000256" key="11">
    <source>
        <dbReference type="ARBA" id="ARBA00022917"/>
    </source>
</evidence>
<comment type="catalytic activity">
    <reaction evidence="12">
        <text>ATP + H2O = ADP + phosphate + H(+)</text>
        <dbReference type="Rhea" id="RHEA:13065"/>
        <dbReference type="ChEBI" id="CHEBI:15377"/>
        <dbReference type="ChEBI" id="CHEBI:15378"/>
        <dbReference type="ChEBI" id="CHEBI:30616"/>
        <dbReference type="ChEBI" id="CHEBI:43474"/>
        <dbReference type="ChEBI" id="CHEBI:456216"/>
    </reaction>
</comment>
<evidence type="ECO:0000256" key="7">
    <source>
        <dbReference type="ARBA" id="ARBA00022801"/>
    </source>
</evidence>
<evidence type="ECO:0000256" key="8">
    <source>
        <dbReference type="ARBA" id="ARBA00022840"/>
    </source>
</evidence>
<feature type="region of interest" description="Arm" evidence="12">
    <location>
        <begin position="94"/>
        <end position="138"/>
    </location>
</feature>
<dbReference type="Pfam" id="PF00005">
    <property type="entry name" value="ABC_tran"/>
    <property type="match status" value="2"/>
</dbReference>
<dbReference type="GO" id="GO:0016887">
    <property type="term" value="F:ATP hydrolysis activity"/>
    <property type="evidence" value="ECO:0007669"/>
    <property type="project" value="UniProtKB-UniRule"/>
</dbReference>
<dbReference type="HAMAP" id="MF_00847">
    <property type="entry name" value="EttA"/>
    <property type="match status" value="1"/>
</dbReference>
<dbReference type="Gene3D" id="3.40.50.300">
    <property type="entry name" value="P-loop containing nucleotide triphosphate hydrolases"/>
    <property type="match status" value="2"/>
</dbReference>
<dbReference type="FunFam" id="3.40.50.300:FF:000183">
    <property type="entry name" value="ABC transporter ATP-binding protein yjjK"/>
    <property type="match status" value="1"/>
</dbReference>
<comment type="subcellular location">
    <subcellularLocation>
        <location evidence="12">Cytoplasm</location>
    </subcellularLocation>
    <text evidence="12">Associates with ribosomes and polysomes.</text>
</comment>
<dbReference type="PROSITE" id="PS50893">
    <property type="entry name" value="ABC_TRANSPORTER_2"/>
    <property type="match status" value="2"/>
</dbReference>
<organism evidence="13 14">
    <name type="scientific">Rothia mucilaginosa</name>
    <dbReference type="NCBI Taxonomy" id="43675"/>
    <lineage>
        <taxon>Bacteria</taxon>
        <taxon>Bacillati</taxon>
        <taxon>Actinomycetota</taxon>
        <taxon>Actinomycetes</taxon>
        <taxon>Micrococcales</taxon>
        <taxon>Micrococcaceae</taxon>
        <taxon>Rothia</taxon>
    </lineage>
</organism>
<comment type="subunit">
    <text evidence="12">Monomer. Probably contacts ribosomal proteins L1, L5, L33 and S7, the 16S and 23S rRNA and the P-site containing tRNA(fMet).</text>
</comment>
<evidence type="ECO:0000256" key="1">
    <source>
        <dbReference type="ARBA" id="ARBA00005868"/>
    </source>
</evidence>
<dbReference type="NCBIfam" id="NF008775">
    <property type="entry name" value="PRK11819.1"/>
    <property type="match status" value="1"/>
</dbReference>